<dbReference type="GeneID" id="104778487"/>
<gene>
    <name evidence="2" type="primary">LOC104778487</name>
</gene>
<protein>
    <submittedName>
        <fullName evidence="2">Uncharacterized protein LOC104778487</fullName>
    </submittedName>
</protein>
<sequence>MISEDHKQQVGDNELLTTVAAYDTKVNKTVVREGSASKRESDYQSIKQEDFVVEKKLLQQPESTSEVFKVLQGVDSLQHNGKKGKGSKSWMFKYKNQRHVLEKLQSDSVISVSHSVFGVVVITIQRDELSAVTFSWLAATLQSISEDSLMQRRCRMWLRQTLQDLQQFKHKWRFKLLHIVSELTFSLETVAISLAKYLVQKPLFKVAGKCREKLHQMTMVLPTHLHFGGASRYVWHRFTTQSSQNFVSQVWDPGGLFQYSLIST</sequence>
<keyword evidence="1" id="KW-1185">Reference proteome</keyword>
<dbReference type="RefSeq" id="XP_010501249.1">
    <property type="nucleotide sequence ID" value="XM_010502947.2"/>
</dbReference>
<accession>A0ABM0YI81</accession>
<name>A0ABM0YI81_CAMSA</name>
<dbReference type="Proteomes" id="UP000694864">
    <property type="component" value="Chromosome 3"/>
</dbReference>
<proteinExistence type="predicted"/>
<reference evidence="2" key="2">
    <citation type="submission" date="2025-08" db="UniProtKB">
        <authorList>
            <consortium name="RefSeq"/>
        </authorList>
    </citation>
    <scope>IDENTIFICATION</scope>
    <source>
        <tissue evidence="2">Leaf</tissue>
    </source>
</reference>
<reference evidence="1" key="1">
    <citation type="journal article" date="2014" name="Nat. Commun.">
        <title>The emerging biofuel crop Camelina sativa retains a highly undifferentiated hexaploid genome structure.</title>
        <authorList>
            <person name="Kagale S."/>
            <person name="Koh C."/>
            <person name="Nixon J."/>
            <person name="Bollina V."/>
            <person name="Clarke W.E."/>
            <person name="Tuteja R."/>
            <person name="Spillane C."/>
            <person name="Robinson S.J."/>
            <person name="Links M.G."/>
            <person name="Clarke C."/>
            <person name="Higgins E.E."/>
            <person name="Huebert T."/>
            <person name="Sharpe A.G."/>
            <person name="Parkin I.A."/>
        </authorList>
    </citation>
    <scope>NUCLEOTIDE SEQUENCE [LARGE SCALE GENOMIC DNA]</scope>
    <source>
        <strain evidence="1">cv. DH55</strain>
    </source>
</reference>
<evidence type="ECO:0000313" key="2">
    <source>
        <dbReference type="RefSeq" id="XP_010501249.1"/>
    </source>
</evidence>
<evidence type="ECO:0000313" key="1">
    <source>
        <dbReference type="Proteomes" id="UP000694864"/>
    </source>
</evidence>
<organism evidence="1 2">
    <name type="scientific">Camelina sativa</name>
    <name type="common">False flax</name>
    <name type="synonym">Myagrum sativum</name>
    <dbReference type="NCBI Taxonomy" id="90675"/>
    <lineage>
        <taxon>Eukaryota</taxon>
        <taxon>Viridiplantae</taxon>
        <taxon>Streptophyta</taxon>
        <taxon>Embryophyta</taxon>
        <taxon>Tracheophyta</taxon>
        <taxon>Spermatophyta</taxon>
        <taxon>Magnoliopsida</taxon>
        <taxon>eudicotyledons</taxon>
        <taxon>Gunneridae</taxon>
        <taxon>Pentapetalae</taxon>
        <taxon>rosids</taxon>
        <taxon>malvids</taxon>
        <taxon>Brassicales</taxon>
        <taxon>Brassicaceae</taxon>
        <taxon>Camelineae</taxon>
        <taxon>Camelina</taxon>
    </lineage>
</organism>